<evidence type="ECO:0000313" key="2">
    <source>
        <dbReference type="EMBL" id="QHT20378.1"/>
    </source>
</evidence>
<sequence length="266" mass="29329">MVRKTRRHSSSKKVKGIYSIPELRRSFEHIEEYVDKKVALKESKEKLIKDLRKEWSKVFLKELDKKSADAFVSDRMTKKHSSRHRTARRRGGAGAQLANTATPVAGAPNDYTTRAGIYLAPGQIPDKAGHLPLSDGSKSSFGSFIQYVDKGFNVAVPEPGQKFDPVPGQPPWPVPPVGMGSNAVHFSKGGSRNRSRKVRRGGGILDDIRSLIPQIPSRPIPSSSPPGVLQDAQDYWYGKSVGPSPDQVQRGLNYQIGSVYPKPVTF</sequence>
<feature type="compositionally biased region" description="Basic residues" evidence="1">
    <location>
        <begin position="77"/>
        <end position="91"/>
    </location>
</feature>
<name>A0A6C0DV72_9ZZZZ</name>
<accession>A0A6C0DV72</accession>
<protein>
    <submittedName>
        <fullName evidence="2">Uncharacterized protein</fullName>
    </submittedName>
</protein>
<organism evidence="2">
    <name type="scientific">viral metagenome</name>
    <dbReference type="NCBI Taxonomy" id="1070528"/>
    <lineage>
        <taxon>unclassified sequences</taxon>
        <taxon>metagenomes</taxon>
        <taxon>organismal metagenomes</taxon>
    </lineage>
</organism>
<dbReference type="EMBL" id="MN739677">
    <property type="protein sequence ID" value="QHT20378.1"/>
    <property type="molecule type" value="Genomic_DNA"/>
</dbReference>
<reference evidence="2" key="1">
    <citation type="journal article" date="2020" name="Nature">
        <title>Giant virus diversity and host interactions through global metagenomics.</title>
        <authorList>
            <person name="Schulz F."/>
            <person name="Roux S."/>
            <person name="Paez-Espino D."/>
            <person name="Jungbluth S."/>
            <person name="Walsh D.A."/>
            <person name="Denef V.J."/>
            <person name="McMahon K.D."/>
            <person name="Konstantinidis K.T."/>
            <person name="Eloe-Fadrosh E.A."/>
            <person name="Kyrpides N.C."/>
            <person name="Woyke T."/>
        </authorList>
    </citation>
    <scope>NUCLEOTIDE SEQUENCE</scope>
    <source>
        <strain evidence="2">GVMAG-M-3300023174-60</strain>
    </source>
</reference>
<proteinExistence type="predicted"/>
<evidence type="ECO:0000256" key="1">
    <source>
        <dbReference type="SAM" id="MobiDB-lite"/>
    </source>
</evidence>
<dbReference type="AlphaFoldDB" id="A0A6C0DV72"/>
<feature type="region of interest" description="Disordered" evidence="1">
    <location>
        <begin position="75"/>
        <end position="96"/>
    </location>
</feature>